<proteinExistence type="predicted"/>
<sequence length="147" mass="16231">MQFNFSTALLLTMALGAIAHPANVTQPIETAPADFMERFEAAKIRLGLHPVAAREADPNFWSKVKHWFVHHNPAVTGCPGQGTGRGCHAPHDYCSCTYITTYQVLHLRLNGVATVRSAFSEVFQTDSKCYDLSPGTRTPLPRFSVWG</sequence>
<reference evidence="3" key="1">
    <citation type="submission" date="2016-03" db="EMBL/GenBank/DDBJ databases">
        <authorList>
            <person name="Ploux O."/>
        </authorList>
    </citation>
    <scope>NUCLEOTIDE SEQUENCE [LARGE SCALE GENOMIC DNA]</scope>
    <source>
        <strain evidence="3">UK7</strain>
    </source>
</reference>
<accession>A0A1E1LPZ7</accession>
<evidence type="ECO:0000313" key="2">
    <source>
        <dbReference type="EMBL" id="CZT12571.1"/>
    </source>
</evidence>
<dbReference type="EMBL" id="FJUW01000074">
    <property type="protein sequence ID" value="CZT12571.1"/>
    <property type="molecule type" value="Genomic_DNA"/>
</dbReference>
<feature type="chain" id="PRO_5009447478" description="Tyrosinase copper-binding domain-containing protein" evidence="1">
    <location>
        <begin position="20"/>
        <end position="147"/>
    </location>
</feature>
<comment type="caution">
    <text evidence="2">The sequence shown here is derived from an EMBL/GenBank/DDBJ whole genome shotgun (WGS) entry which is preliminary data.</text>
</comment>
<keyword evidence="1" id="KW-0732">Signal</keyword>
<protein>
    <recommendedName>
        <fullName evidence="4">Tyrosinase copper-binding domain-containing protein</fullName>
    </recommendedName>
</protein>
<name>A0A1E1LPZ7_9HELO</name>
<keyword evidence="3" id="KW-1185">Reference proteome</keyword>
<evidence type="ECO:0000256" key="1">
    <source>
        <dbReference type="SAM" id="SignalP"/>
    </source>
</evidence>
<dbReference type="AlphaFoldDB" id="A0A1E1LPZ7"/>
<gene>
    <name evidence="2" type="ORF">RCO7_03985</name>
</gene>
<organism evidence="2 3">
    <name type="scientific">Rhynchosporium graminicola</name>
    <dbReference type="NCBI Taxonomy" id="2792576"/>
    <lineage>
        <taxon>Eukaryota</taxon>
        <taxon>Fungi</taxon>
        <taxon>Dikarya</taxon>
        <taxon>Ascomycota</taxon>
        <taxon>Pezizomycotina</taxon>
        <taxon>Leotiomycetes</taxon>
        <taxon>Helotiales</taxon>
        <taxon>Ploettnerulaceae</taxon>
        <taxon>Rhynchosporium</taxon>
    </lineage>
</organism>
<dbReference type="Proteomes" id="UP000178129">
    <property type="component" value="Unassembled WGS sequence"/>
</dbReference>
<evidence type="ECO:0000313" key="3">
    <source>
        <dbReference type="Proteomes" id="UP000178129"/>
    </source>
</evidence>
<dbReference type="InParanoid" id="A0A1E1LPZ7"/>
<feature type="signal peptide" evidence="1">
    <location>
        <begin position="1"/>
        <end position="19"/>
    </location>
</feature>
<evidence type="ECO:0008006" key="4">
    <source>
        <dbReference type="Google" id="ProtNLM"/>
    </source>
</evidence>